<evidence type="ECO:0000256" key="2">
    <source>
        <dbReference type="ARBA" id="ARBA00022692"/>
    </source>
</evidence>
<feature type="domain" description="ABC transporter" evidence="8">
    <location>
        <begin position="354"/>
        <end position="588"/>
    </location>
</feature>
<dbReference type="InterPro" id="IPR027417">
    <property type="entry name" value="P-loop_NTPase"/>
</dbReference>
<keyword evidence="6 7" id="KW-0472">Membrane</keyword>
<dbReference type="Proteomes" id="UP000767291">
    <property type="component" value="Unassembled WGS sequence"/>
</dbReference>
<comment type="caution">
    <text evidence="10">The sequence shown here is derived from an EMBL/GenBank/DDBJ whole genome shotgun (WGS) entry which is preliminary data.</text>
</comment>
<dbReference type="InterPro" id="IPR039421">
    <property type="entry name" value="Type_1_exporter"/>
</dbReference>
<feature type="transmembrane region" description="Helical" evidence="7">
    <location>
        <begin position="71"/>
        <end position="91"/>
    </location>
</feature>
<dbReference type="InterPro" id="IPR003439">
    <property type="entry name" value="ABC_transporter-like_ATP-bd"/>
</dbReference>
<feature type="transmembrane region" description="Helical" evidence="7">
    <location>
        <begin position="153"/>
        <end position="171"/>
    </location>
</feature>
<dbReference type="SMART" id="SM00382">
    <property type="entry name" value="AAA"/>
    <property type="match status" value="1"/>
</dbReference>
<dbReference type="InterPro" id="IPR003593">
    <property type="entry name" value="AAA+_ATPase"/>
</dbReference>
<dbReference type="Pfam" id="PF00664">
    <property type="entry name" value="ABC_membrane"/>
    <property type="match status" value="1"/>
</dbReference>
<evidence type="ECO:0000256" key="3">
    <source>
        <dbReference type="ARBA" id="ARBA00022741"/>
    </source>
</evidence>
<proteinExistence type="predicted"/>
<comment type="subcellular location">
    <subcellularLocation>
        <location evidence="1">Cell membrane</location>
        <topology evidence="1">Multi-pass membrane protein</topology>
    </subcellularLocation>
</comment>
<accession>A0ABS4EBD6</accession>
<dbReference type="Pfam" id="PF00005">
    <property type="entry name" value="ABC_tran"/>
    <property type="match status" value="1"/>
</dbReference>
<dbReference type="RefSeq" id="WP_209456699.1">
    <property type="nucleotide sequence ID" value="NZ_BAAACS010000002.1"/>
</dbReference>
<organism evidence="10 11">
    <name type="scientific">Metaclostridioides mangenotii</name>
    <dbReference type="NCBI Taxonomy" id="1540"/>
    <lineage>
        <taxon>Bacteria</taxon>
        <taxon>Bacillati</taxon>
        <taxon>Bacillota</taxon>
        <taxon>Clostridia</taxon>
        <taxon>Peptostreptococcales</taxon>
        <taxon>Peptostreptococcaceae</taxon>
        <taxon>Metaclostridioides</taxon>
    </lineage>
</organism>
<evidence type="ECO:0000313" key="11">
    <source>
        <dbReference type="Proteomes" id="UP000767291"/>
    </source>
</evidence>
<keyword evidence="5 7" id="KW-1133">Transmembrane helix</keyword>
<feature type="transmembrane region" description="Helical" evidence="7">
    <location>
        <begin position="177"/>
        <end position="196"/>
    </location>
</feature>
<evidence type="ECO:0000256" key="5">
    <source>
        <dbReference type="ARBA" id="ARBA00022989"/>
    </source>
</evidence>
<evidence type="ECO:0000256" key="7">
    <source>
        <dbReference type="SAM" id="Phobius"/>
    </source>
</evidence>
<feature type="transmembrane region" description="Helical" evidence="7">
    <location>
        <begin position="264"/>
        <end position="285"/>
    </location>
</feature>
<dbReference type="SUPFAM" id="SSF52540">
    <property type="entry name" value="P-loop containing nucleoside triphosphate hydrolases"/>
    <property type="match status" value="1"/>
</dbReference>
<feature type="domain" description="ABC transmembrane type-1" evidence="9">
    <location>
        <begin position="26"/>
        <end position="320"/>
    </location>
</feature>
<dbReference type="Gene3D" id="1.20.1560.10">
    <property type="entry name" value="ABC transporter type 1, transmembrane domain"/>
    <property type="match status" value="1"/>
</dbReference>
<dbReference type="Gene3D" id="3.40.50.300">
    <property type="entry name" value="P-loop containing nucleotide triphosphate hydrolases"/>
    <property type="match status" value="1"/>
</dbReference>
<keyword evidence="3" id="KW-0547">Nucleotide-binding</keyword>
<dbReference type="SUPFAM" id="SSF90123">
    <property type="entry name" value="ABC transporter transmembrane region"/>
    <property type="match status" value="1"/>
</dbReference>
<dbReference type="GO" id="GO:0005524">
    <property type="term" value="F:ATP binding"/>
    <property type="evidence" value="ECO:0007669"/>
    <property type="project" value="UniProtKB-KW"/>
</dbReference>
<keyword evidence="4 10" id="KW-0067">ATP-binding</keyword>
<evidence type="ECO:0000313" key="10">
    <source>
        <dbReference type="EMBL" id="MBP1855252.1"/>
    </source>
</evidence>
<evidence type="ECO:0000256" key="4">
    <source>
        <dbReference type="ARBA" id="ARBA00022840"/>
    </source>
</evidence>
<reference evidence="10 11" key="1">
    <citation type="submission" date="2021-03" db="EMBL/GenBank/DDBJ databases">
        <title>Genomic Encyclopedia of Type Strains, Phase IV (KMG-IV): sequencing the most valuable type-strain genomes for metagenomic binning, comparative biology and taxonomic classification.</title>
        <authorList>
            <person name="Goeker M."/>
        </authorList>
    </citation>
    <scope>NUCLEOTIDE SEQUENCE [LARGE SCALE GENOMIC DNA]</scope>
    <source>
        <strain evidence="10 11">DSM 1289</strain>
    </source>
</reference>
<dbReference type="PANTHER" id="PTHR43394:SF1">
    <property type="entry name" value="ATP-BINDING CASSETTE SUB-FAMILY B MEMBER 10, MITOCHONDRIAL"/>
    <property type="match status" value="1"/>
</dbReference>
<dbReference type="InterPro" id="IPR011527">
    <property type="entry name" value="ABC1_TM_dom"/>
</dbReference>
<name>A0ABS4EBD6_9FIRM</name>
<dbReference type="PANTHER" id="PTHR43394">
    <property type="entry name" value="ATP-DEPENDENT PERMEASE MDL1, MITOCHONDRIAL"/>
    <property type="match status" value="1"/>
</dbReference>
<evidence type="ECO:0000256" key="1">
    <source>
        <dbReference type="ARBA" id="ARBA00004651"/>
    </source>
</evidence>
<dbReference type="InterPro" id="IPR036640">
    <property type="entry name" value="ABC1_TM_sf"/>
</dbReference>
<evidence type="ECO:0000259" key="9">
    <source>
        <dbReference type="PROSITE" id="PS50929"/>
    </source>
</evidence>
<gene>
    <name evidence="10" type="ORF">J2Z43_001645</name>
</gene>
<evidence type="ECO:0000259" key="8">
    <source>
        <dbReference type="PROSITE" id="PS50893"/>
    </source>
</evidence>
<sequence length="607" mass="67879">MKKVKHFGSTYKKISPFIKPYRFSFLVAIFFVITSAILNSIDPRIEGMITTQLAKDAINIYKGVEGASVNFTYILKIMGILAAIYIVKAILNYSAGCLLANAIQSSIRDLRTAVESKIRRLPISYFDKNSLGDVLSRVSNDIDTISNAFQQSFIQIVNGILVFSLAIGMMFTINVKMALFTLLIIPLSYFISRFIVKKSQTQFNDQQDALGVLNGKVQEMYTGFNEIKLYGKEEDAIEEFKEANNNLRNYGFKAQFISSLMNPLISLLTYFGIVAVSFVGSLNVISGSLSIGNLQAFIRYIWQINQPLSQVTQLSTIIQSAYAAINRVLEILEEEEMTEDVQTNEDVTKLQGNVSFEHVQFGYKDDNLLITDLNAEVKSGQMVAIVGPTGAGKTTLINLLMRFYDVKGGAIKIDGIDIRDLPREDLRSLFGMVLQDTWLFSGSIYENIEYGRFGATKEEIVEAAKRANVHHFIKTLPDGYNMLINEEGSNISIGEKQLLTIARAFLSNPSILILDEATSSVDTRLEIMLQEAMKNIMKGRTSFVIAHRLSTIRNADLILVMDQGSIIEQGTHDELIAKGGFYENLYNSQFAGKSDESKLENNKLDKK</sequence>
<dbReference type="PROSITE" id="PS50893">
    <property type="entry name" value="ABC_TRANSPORTER_2"/>
    <property type="match status" value="1"/>
</dbReference>
<dbReference type="PROSITE" id="PS50929">
    <property type="entry name" value="ABC_TM1F"/>
    <property type="match status" value="1"/>
</dbReference>
<protein>
    <submittedName>
        <fullName evidence="10">ATP-binding cassette subfamily B multidrug efflux pump</fullName>
    </submittedName>
</protein>
<dbReference type="EMBL" id="JAGGJX010000002">
    <property type="protein sequence ID" value="MBP1855252.1"/>
    <property type="molecule type" value="Genomic_DNA"/>
</dbReference>
<keyword evidence="11" id="KW-1185">Reference proteome</keyword>
<evidence type="ECO:0000256" key="6">
    <source>
        <dbReference type="ARBA" id="ARBA00023136"/>
    </source>
</evidence>
<dbReference type="CDD" id="cd03254">
    <property type="entry name" value="ABCC_Glucan_exporter_like"/>
    <property type="match status" value="1"/>
</dbReference>
<dbReference type="CDD" id="cd18547">
    <property type="entry name" value="ABC_6TM_Tm288_like"/>
    <property type="match status" value="1"/>
</dbReference>
<keyword evidence="2 7" id="KW-0812">Transmembrane</keyword>
<feature type="transmembrane region" description="Helical" evidence="7">
    <location>
        <begin position="21"/>
        <end position="41"/>
    </location>
</feature>